<dbReference type="SUPFAM" id="SSF51569">
    <property type="entry name" value="Aldolase"/>
    <property type="match status" value="1"/>
</dbReference>
<keyword evidence="7" id="KW-0028">Amino-acid biosynthesis</keyword>
<dbReference type="AlphaFoldDB" id="F2NWS6"/>
<evidence type="ECO:0000256" key="5">
    <source>
        <dbReference type="ARBA" id="ARBA00023141"/>
    </source>
</evidence>
<keyword evidence="3 7" id="KW-0521">NADP</keyword>
<comment type="similarity">
    <text evidence="7">Belongs to the shikimate dehydrogenase family.</text>
</comment>
<dbReference type="GO" id="GO:0005829">
    <property type="term" value="C:cytosol"/>
    <property type="evidence" value="ECO:0007669"/>
    <property type="project" value="TreeGrafter"/>
</dbReference>
<reference evidence="10 11" key="1">
    <citation type="journal article" date="2011" name="Stand. Genomic Sci.">
        <title>Complete genome sequence of Treponema succinifaciens type strain (6091).</title>
        <authorList>
            <person name="Han C."/>
            <person name="Gronow S."/>
            <person name="Teshima H."/>
            <person name="Lapidus A."/>
            <person name="Nolan M."/>
            <person name="Lucas S."/>
            <person name="Hammon N."/>
            <person name="Deshpande S."/>
            <person name="Cheng J.F."/>
            <person name="Zeytun A."/>
            <person name="Tapia R."/>
            <person name="Goodwin L."/>
            <person name="Pitluck S."/>
            <person name="Liolios K."/>
            <person name="Pagani I."/>
            <person name="Ivanova N."/>
            <person name="Mavromatis K."/>
            <person name="Mikhailova N."/>
            <person name="Huntemann M."/>
            <person name="Pati A."/>
            <person name="Chen A."/>
            <person name="Palaniappan K."/>
            <person name="Land M."/>
            <person name="Hauser L."/>
            <person name="Brambilla E.M."/>
            <person name="Rohde M."/>
            <person name="Goker M."/>
            <person name="Woyke T."/>
            <person name="Bristow J."/>
            <person name="Eisen J.A."/>
            <person name="Markowitz V."/>
            <person name="Hugenholtz P."/>
            <person name="Kyrpides N.C."/>
            <person name="Klenk H.P."/>
            <person name="Detter J.C."/>
        </authorList>
    </citation>
    <scope>NUCLEOTIDE SEQUENCE [LARGE SCALE GENOMIC DNA]</scope>
    <source>
        <strain evidence="11">ATCC 33096 / DSM 2489 / 6091</strain>
    </source>
</reference>
<feature type="binding site" evidence="7">
    <location>
        <position position="456"/>
    </location>
    <ligand>
        <name>shikimate</name>
        <dbReference type="ChEBI" id="CHEBI:36208"/>
    </ligand>
</feature>
<dbReference type="RefSeq" id="WP_013702646.1">
    <property type="nucleotide sequence ID" value="NC_015385.1"/>
</dbReference>
<evidence type="ECO:0000313" key="10">
    <source>
        <dbReference type="EMBL" id="AEB15395.1"/>
    </source>
</evidence>
<gene>
    <name evidence="7" type="primary">aroE</name>
    <name evidence="10" type="ordered locus">Tresu_2533</name>
</gene>
<dbReference type="GeneID" id="302999644"/>
<dbReference type="PANTHER" id="PTHR21089:SF1">
    <property type="entry name" value="BIFUNCTIONAL 3-DEHYDROQUINATE DEHYDRATASE_SHIKIMATE DEHYDROGENASE, CHLOROPLASTIC"/>
    <property type="match status" value="1"/>
</dbReference>
<evidence type="ECO:0000259" key="9">
    <source>
        <dbReference type="Pfam" id="PF08501"/>
    </source>
</evidence>
<dbReference type="GO" id="GO:0050661">
    <property type="term" value="F:NADP binding"/>
    <property type="evidence" value="ECO:0007669"/>
    <property type="project" value="TreeGrafter"/>
</dbReference>
<dbReference type="eggNOG" id="COG0710">
    <property type="taxonomic scope" value="Bacteria"/>
</dbReference>
<evidence type="ECO:0000256" key="4">
    <source>
        <dbReference type="ARBA" id="ARBA00023002"/>
    </source>
</evidence>
<dbReference type="KEGG" id="tsu:Tresu_2533"/>
<feature type="binding site" evidence="7">
    <location>
        <position position="335"/>
    </location>
    <ligand>
        <name>shikimate</name>
        <dbReference type="ChEBI" id="CHEBI:36208"/>
    </ligand>
</feature>
<dbReference type="InterPro" id="IPR013785">
    <property type="entry name" value="Aldolase_TIM"/>
</dbReference>
<evidence type="ECO:0000256" key="1">
    <source>
        <dbReference type="ARBA" id="ARBA00004871"/>
    </source>
</evidence>
<feature type="domain" description="Shikimate dehydrogenase substrate binding N-terminal" evidence="9">
    <location>
        <begin position="242"/>
        <end position="322"/>
    </location>
</feature>
<dbReference type="Pfam" id="PF01488">
    <property type="entry name" value="Shikimate_DH"/>
    <property type="match status" value="1"/>
</dbReference>
<dbReference type="InterPro" id="IPR001381">
    <property type="entry name" value="DHquinase_I"/>
</dbReference>
<comment type="caution">
    <text evidence="7">Lacks conserved residue(s) required for the propagation of feature annotation.</text>
</comment>
<dbReference type="HAMAP" id="MF_00222">
    <property type="entry name" value="Shikimate_DH_AroE"/>
    <property type="match status" value="1"/>
</dbReference>
<dbReference type="PANTHER" id="PTHR21089">
    <property type="entry name" value="SHIKIMATE DEHYDROGENASE"/>
    <property type="match status" value="1"/>
</dbReference>
<dbReference type="InterPro" id="IPR022893">
    <property type="entry name" value="Shikimate_DH_fam"/>
</dbReference>
<reference evidence="11" key="2">
    <citation type="submission" date="2011-04" db="EMBL/GenBank/DDBJ databases">
        <title>The complete genome of chromosome of Treponema succinifaciens DSM 2489.</title>
        <authorList>
            <person name="Lucas S."/>
            <person name="Copeland A."/>
            <person name="Lapidus A."/>
            <person name="Bruce D."/>
            <person name="Goodwin L."/>
            <person name="Pitluck S."/>
            <person name="Peters L."/>
            <person name="Kyrpides N."/>
            <person name="Mavromatis K."/>
            <person name="Ivanova N."/>
            <person name="Ovchinnikova G."/>
            <person name="Teshima H."/>
            <person name="Detter J.C."/>
            <person name="Tapia R."/>
            <person name="Han C."/>
            <person name="Land M."/>
            <person name="Hauser L."/>
            <person name="Markowitz V."/>
            <person name="Cheng J.-F."/>
            <person name="Hugenholtz P."/>
            <person name="Woyke T."/>
            <person name="Wu D."/>
            <person name="Gronow S."/>
            <person name="Wellnitz S."/>
            <person name="Brambilla E."/>
            <person name="Klenk H.-P."/>
            <person name="Eisen J.A."/>
        </authorList>
    </citation>
    <scope>NUCLEOTIDE SEQUENCE [LARGE SCALE GENOMIC DNA]</scope>
    <source>
        <strain evidence="11">ATCC 33096 / DSM 2489 / 6091</strain>
    </source>
</reference>
<dbReference type="GO" id="GO:0004764">
    <property type="term" value="F:shikimate 3-dehydrogenase (NADP+) activity"/>
    <property type="evidence" value="ECO:0007669"/>
    <property type="project" value="UniProtKB-UniRule"/>
</dbReference>
<dbReference type="HOGENOM" id="CLU_019120_1_1_12"/>
<feature type="binding site" evidence="7">
    <location>
        <position position="477"/>
    </location>
    <ligand>
        <name>NADP(+)</name>
        <dbReference type="ChEBI" id="CHEBI:58349"/>
    </ligand>
</feature>
<feature type="binding site" evidence="7">
    <location>
        <begin position="361"/>
        <end position="365"/>
    </location>
    <ligand>
        <name>NADP(+)</name>
        <dbReference type="ChEBI" id="CHEBI:58349"/>
    </ligand>
</feature>
<dbReference type="STRING" id="869209.Tresu_2533"/>
<feature type="binding site" evidence="7">
    <location>
        <position position="484"/>
    </location>
    <ligand>
        <name>shikimate</name>
        <dbReference type="ChEBI" id="CHEBI:36208"/>
    </ligand>
</feature>
<comment type="subunit">
    <text evidence="7">Homodimer.</text>
</comment>
<dbReference type="Pfam" id="PF08501">
    <property type="entry name" value="Shikimate_dh_N"/>
    <property type="match status" value="1"/>
</dbReference>
<protein>
    <recommendedName>
        <fullName evidence="2 7">Shikimate dehydrogenase (NADP(+))</fullName>
        <shortName evidence="7">SDH</shortName>
        <ecNumber evidence="2 7">1.1.1.25</ecNumber>
    </recommendedName>
</protein>
<evidence type="ECO:0000256" key="2">
    <source>
        <dbReference type="ARBA" id="ARBA00012962"/>
    </source>
</evidence>
<dbReference type="OrthoDB" id="9792692at2"/>
<proteinExistence type="inferred from homology"/>
<dbReference type="GO" id="GO:0008652">
    <property type="term" value="P:amino acid biosynthetic process"/>
    <property type="evidence" value="ECO:0007669"/>
    <property type="project" value="UniProtKB-KW"/>
</dbReference>
<dbReference type="GO" id="GO:0019632">
    <property type="term" value="P:shikimate metabolic process"/>
    <property type="evidence" value="ECO:0007669"/>
    <property type="project" value="TreeGrafter"/>
</dbReference>
<dbReference type="InterPro" id="IPR013708">
    <property type="entry name" value="Shikimate_DH-bd_N"/>
</dbReference>
<dbReference type="GO" id="GO:0009423">
    <property type="term" value="P:chorismate biosynthetic process"/>
    <property type="evidence" value="ECO:0007669"/>
    <property type="project" value="UniProtKB-UniRule"/>
</dbReference>
<feature type="active site" description="Proton acceptor" evidence="7">
    <location>
        <position position="299"/>
    </location>
</feature>
<keyword evidence="5 7" id="KW-0057">Aromatic amino acid biosynthesis</keyword>
<dbReference type="Gene3D" id="3.40.50.720">
    <property type="entry name" value="NAD(P)-binding Rossmann-like Domain"/>
    <property type="match status" value="1"/>
</dbReference>
<evidence type="ECO:0000256" key="3">
    <source>
        <dbReference type="ARBA" id="ARBA00022857"/>
    </source>
</evidence>
<accession>F2NWS6</accession>
<comment type="pathway">
    <text evidence="1 7">Metabolic intermediate biosynthesis; chorismate biosynthesis; chorismate from D-erythrose 4-phosphate and phosphoenolpyruvate: step 4/7.</text>
</comment>
<dbReference type="UniPathway" id="UPA00053">
    <property type="reaction ID" value="UER00087"/>
</dbReference>
<dbReference type="Gene3D" id="3.20.20.70">
    <property type="entry name" value="Aldolase class I"/>
    <property type="match status" value="1"/>
</dbReference>
<dbReference type="CDD" id="cd01065">
    <property type="entry name" value="NAD_bind_Shikimate_DH"/>
    <property type="match status" value="1"/>
</dbReference>
<feature type="binding site" evidence="7">
    <location>
        <position position="295"/>
    </location>
    <ligand>
        <name>shikimate</name>
        <dbReference type="ChEBI" id="CHEBI:36208"/>
    </ligand>
</feature>
<evidence type="ECO:0000256" key="6">
    <source>
        <dbReference type="ARBA" id="ARBA00049442"/>
    </source>
</evidence>
<sequence>MESPKICLTLTGKTLAEDLELLNKYRSYVDMAELRVDFLNQDERLYARRFPSMAGLPCILTIRREIDGGKFVEGESARTILFARALSFADEDKTKNFAYVDFEEDFHISSLEDATLAFETKVIRSFHDMKNPVRNILERLKELNPSGLEIPKIAFMPHSLDDVTNLFEQASKISGNNHIMLAMGTMGIPTRVLGAKLKNFLTYTSAPESIQNTSNIAHLDAVKLGGLYRTKSINESTKIFGITGWPLSGTSSPELHNTGYCRHGMNAVYIPFPAEKFEQAIDFSEQVGVQGLSVTVPHKEAALARADFVDNAALEIGSSNTLIKKDGKWLAYNTDAEGFLKALLEFLNLKNLKHKKISIIGAGGAAKAIAYAVYNSGGKACIFNRTLSKAKELAEKYDFKYAPLNFESVSTIRKYSDVIIQTTSKGMHCEEPSNPENDPLYFYDFTGKEALFDIIYMPKATPIMVRAREAGCKICNGFSMLLYQGYRQFELYTGVEY</sequence>
<comment type="catalytic activity">
    <reaction evidence="6 7">
        <text>shikimate + NADP(+) = 3-dehydroshikimate + NADPH + H(+)</text>
        <dbReference type="Rhea" id="RHEA:17737"/>
        <dbReference type="ChEBI" id="CHEBI:15378"/>
        <dbReference type="ChEBI" id="CHEBI:16630"/>
        <dbReference type="ChEBI" id="CHEBI:36208"/>
        <dbReference type="ChEBI" id="CHEBI:57783"/>
        <dbReference type="ChEBI" id="CHEBI:58349"/>
        <dbReference type="EC" id="1.1.1.25"/>
    </reaction>
</comment>
<dbReference type="GO" id="GO:0009073">
    <property type="term" value="P:aromatic amino acid family biosynthetic process"/>
    <property type="evidence" value="ECO:0007669"/>
    <property type="project" value="UniProtKB-KW"/>
</dbReference>
<dbReference type="GO" id="GO:0003855">
    <property type="term" value="F:3-dehydroquinate dehydratase activity"/>
    <property type="evidence" value="ECO:0007669"/>
    <property type="project" value="InterPro"/>
</dbReference>
<dbReference type="SUPFAM" id="SSF51735">
    <property type="entry name" value="NAD(P)-binding Rossmann-fold domains"/>
    <property type="match status" value="1"/>
</dbReference>
<name>F2NWS6_TRES6</name>
<feature type="domain" description="Quinate/shikimate 5-dehydrogenase/glutamyl-tRNA reductase" evidence="8">
    <location>
        <begin position="349"/>
        <end position="425"/>
    </location>
</feature>
<keyword evidence="4 7" id="KW-0560">Oxidoreductase</keyword>
<comment type="function">
    <text evidence="7">Involved in the biosynthesis of the chorismate, which leads to the biosynthesis of aromatic amino acids. Catalyzes the reversible NADPH linked reduction of 3-dehydroshikimate (DHSA) to yield shikimate (SA).</text>
</comment>
<dbReference type="InterPro" id="IPR036291">
    <property type="entry name" value="NAD(P)-bd_dom_sf"/>
</dbReference>
<dbReference type="EMBL" id="CP002631">
    <property type="protein sequence ID" value="AEB15395.1"/>
    <property type="molecule type" value="Genomic_DNA"/>
</dbReference>
<evidence type="ECO:0000256" key="7">
    <source>
        <dbReference type="HAMAP-Rule" id="MF_00222"/>
    </source>
</evidence>
<dbReference type="InterPro" id="IPR046346">
    <property type="entry name" value="Aminoacid_DH-like_N_sf"/>
</dbReference>
<dbReference type="CDD" id="cd00502">
    <property type="entry name" value="DHQase_I"/>
    <property type="match status" value="1"/>
</dbReference>
<dbReference type="Proteomes" id="UP000006852">
    <property type="component" value="Chromosome"/>
</dbReference>
<dbReference type="EC" id="1.1.1.25" evidence="2 7"/>
<keyword evidence="11" id="KW-1185">Reference proteome</keyword>
<dbReference type="Pfam" id="PF01487">
    <property type="entry name" value="DHquinase_I"/>
    <property type="match status" value="1"/>
</dbReference>
<feature type="binding site" evidence="7">
    <location>
        <position position="320"/>
    </location>
    <ligand>
        <name>shikimate</name>
        <dbReference type="ChEBI" id="CHEBI:36208"/>
    </ligand>
</feature>
<feature type="binding site" evidence="7">
    <location>
        <begin position="384"/>
        <end position="389"/>
    </location>
    <ligand>
        <name>NADP(+)</name>
        <dbReference type="ChEBI" id="CHEBI:58349"/>
    </ligand>
</feature>
<dbReference type="Gene3D" id="3.40.50.10860">
    <property type="entry name" value="Leucine Dehydrogenase, chain A, domain 1"/>
    <property type="match status" value="1"/>
</dbReference>
<feature type="binding site" evidence="7">
    <location>
        <begin position="250"/>
        <end position="252"/>
    </location>
    <ligand>
        <name>shikimate</name>
        <dbReference type="ChEBI" id="CHEBI:36208"/>
    </ligand>
</feature>
<dbReference type="InterPro" id="IPR006151">
    <property type="entry name" value="Shikm_DH/Glu-tRNA_Rdtase"/>
</dbReference>
<dbReference type="eggNOG" id="COG0169">
    <property type="taxonomic scope" value="Bacteria"/>
</dbReference>
<organism evidence="10 11">
    <name type="scientific">Treponema succinifaciens (strain ATCC 33096 / DSM 2489 / 6091)</name>
    <dbReference type="NCBI Taxonomy" id="869209"/>
    <lineage>
        <taxon>Bacteria</taxon>
        <taxon>Pseudomonadati</taxon>
        <taxon>Spirochaetota</taxon>
        <taxon>Spirochaetia</taxon>
        <taxon>Spirochaetales</taxon>
        <taxon>Treponemataceae</taxon>
        <taxon>Treponema</taxon>
    </lineage>
</organism>
<evidence type="ECO:0000259" key="8">
    <source>
        <dbReference type="Pfam" id="PF01488"/>
    </source>
</evidence>
<evidence type="ECO:0000313" key="11">
    <source>
        <dbReference type="Proteomes" id="UP000006852"/>
    </source>
</evidence>
<dbReference type="SUPFAM" id="SSF53223">
    <property type="entry name" value="Aminoacid dehydrogenase-like, N-terminal domain"/>
    <property type="match status" value="1"/>
</dbReference>
<feature type="binding site" evidence="7">
    <location>
        <position position="454"/>
    </location>
    <ligand>
        <name>NADP(+)</name>
        <dbReference type="ChEBI" id="CHEBI:58349"/>
    </ligand>
</feature>